<evidence type="ECO:0000256" key="2">
    <source>
        <dbReference type="ARBA" id="ARBA00004236"/>
    </source>
</evidence>
<comment type="subcellular location">
    <subcellularLocation>
        <location evidence="2">Cell membrane</location>
    </subcellularLocation>
    <subcellularLocation>
        <location evidence="1">Membrane</location>
        <topology evidence="1">Single-pass membrane protein</topology>
    </subcellularLocation>
</comment>
<keyword evidence="7" id="KW-0573">Peptidoglycan synthesis</keyword>
<feature type="transmembrane region" description="Helical" evidence="11">
    <location>
        <begin position="7"/>
        <end position="26"/>
    </location>
</feature>
<keyword evidence="15" id="KW-1185">Reference proteome</keyword>
<dbReference type="InterPro" id="IPR050515">
    <property type="entry name" value="Beta-lactam/transpept"/>
</dbReference>
<dbReference type="EMBL" id="CP001102">
    <property type="protein sequence ID" value="ACE05689.1"/>
    <property type="molecule type" value="Genomic_DNA"/>
</dbReference>
<dbReference type="InterPro" id="IPR036138">
    <property type="entry name" value="PBP_dimer_sf"/>
</dbReference>
<keyword evidence="10" id="KW-0961">Cell wall biogenesis/degradation</keyword>
<evidence type="ECO:0000256" key="8">
    <source>
        <dbReference type="ARBA" id="ARBA00022989"/>
    </source>
</evidence>
<evidence type="ECO:0000256" key="6">
    <source>
        <dbReference type="ARBA" id="ARBA00022960"/>
    </source>
</evidence>
<organism evidence="14 15">
    <name type="scientific">Amoebophilus asiaticus (strain 5a2)</name>
    <dbReference type="NCBI Taxonomy" id="452471"/>
    <lineage>
        <taxon>Bacteria</taxon>
        <taxon>Pseudomonadati</taxon>
        <taxon>Bacteroidota</taxon>
        <taxon>Cytophagia</taxon>
        <taxon>Cytophagales</taxon>
        <taxon>Amoebophilaceae</taxon>
        <taxon>Candidatus Amoebophilus</taxon>
    </lineage>
</organism>
<keyword evidence="8 11" id="KW-1133">Transmembrane helix</keyword>
<dbReference type="InterPro" id="IPR001460">
    <property type="entry name" value="PCN-bd_Tpept"/>
</dbReference>
<protein>
    <recommendedName>
        <fullName evidence="16">Penicillin-binding protein 2</fullName>
    </recommendedName>
</protein>
<keyword evidence="4" id="KW-0378">Hydrolase</keyword>
<dbReference type="STRING" id="452471.Aasi_0246"/>
<accession>B3ER37</accession>
<dbReference type="Gene3D" id="3.40.710.10">
    <property type="entry name" value="DD-peptidase/beta-lactamase superfamily"/>
    <property type="match status" value="1"/>
</dbReference>
<dbReference type="OrthoDB" id="9766847at2"/>
<keyword evidence="4" id="KW-0121">Carboxypeptidase</keyword>
<dbReference type="InterPro" id="IPR005311">
    <property type="entry name" value="PBP_dimer"/>
</dbReference>
<evidence type="ECO:0000259" key="13">
    <source>
        <dbReference type="Pfam" id="PF03717"/>
    </source>
</evidence>
<evidence type="ECO:0000256" key="4">
    <source>
        <dbReference type="ARBA" id="ARBA00022645"/>
    </source>
</evidence>
<dbReference type="GO" id="GO:0009252">
    <property type="term" value="P:peptidoglycan biosynthetic process"/>
    <property type="evidence" value="ECO:0007669"/>
    <property type="project" value="UniProtKB-KW"/>
</dbReference>
<dbReference type="PANTHER" id="PTHR30627">
    <property type="entry name" value="PEPTIDOGLYCAN D,D-TRANSPEPTIDASE"/>
    <property type="match status" value="1"/>
</dbReference>
<feature type="domain" description="Penicillin-binding protein transpeptidase" evidence="12">
    <location>
        <begin position="252"/>
        <end position="568"/>
    </location>
</feature>
<evidence type="ECO:0000259" key="12">
    <source>
        <dbReference type="Pfam" id="PF00905"/>
    </source>
</evidence>
<dbReference type="InterPro" id="IPR012338">
    <property type="entry name" value="Beta-lactam/transpept-like"/>
</dbReference>
<dbReference type="Pfam" id="PF03717">
    <property type="entry name" value="PBP_dimer"/>
    <property type="match status" value="1"/>
</dbReference>
<keyword evidence="6" id="KW-0133">Cell shape</keyword>
<dbReference type="GO" id="GO:0008658">
    <property type="term" value="F:penicillin binding"/>
    <property type="evidence" value="ECO:0007669"/>
    <property type="project" value="InterPro"/>
</dbReference>
<evidence type="ECO:0000313" key="14">
    <source>
        <dbReference type="EMBL" id="ACE05689.1"/>
    </source>
</evidence>
<dbReference type="GO" id="GO:0071972">
    <property type="term" value="F:peptidoglycan L,D-transpeptidase activity"/>
    <property type="evidence" value="ECO:0007669"/>
    <property type="project" value="TreeGrafter"/>
</dbReference>
<keyword evidence="4" id="KW-0645">Protease</keyword>
<evidence type="ECO:0000256" key="1">
    <source>
        <dbReference type="ARBA" id="ARBA00004167"/>
    </source>
</evidence>
<dbReference type="GO" id="GO:0008360">
    <property type="term" value="P:regulation of cell shape"/>
    <property type="evidence" value="ECO:0007669"/>
    <property type="project" value="UniProtKB-KW"/>
</dbReference>
<evidence type="ECO:0000256" key="3">
    <source>
        <dbReference type="ARBA" id="ARBA00022475"/>
    </source>
</evidence>
<evidence type="ECO:0000256" key="11">
    <source>
        <dbReference type="SAM" id="Phobius"/>
    </source>
</evidence>
<evidence type="ECO:0000313" key="15">
    <source>
        <dbReference type="Proteomes" id="UP000001227"/>
    </source>
</evidence>
<dbReference type="PANTHER" id="PTHR30627:SF2">
    <property type="entry name" value="PEPTIDOGLYCAN D,D-TRANSPEPTIDASE MRDA"/>
    <property type="match status" value="1"/>
</dbReference>
<proteinExistence type="predicted"/>
<dbReference type="eggNOG" id="COG0768">
    <property type="taxonomic scope" value="Bacteria"/>
</dbReference>
<evidence type="ECO:0008006" key="16">
    <source>
        <dbReference type="Google" id="ProtNLM"/>
    </source>
</evidence>
<dbReference type="SUPFAM" id="SSF56601">
    <property type="entry name" value="beta-lactamase/transpeptidase-like"/>
    <property type="match status" value="1"/>
</dbReference>
<dbReference type="Pfam" id="PF00905">
    <property type="entry name" value="Transpeptidase"/>
    <property type="match status" value="1"/>
</dbReference>
<reference evidence="14 15" key="1">
    <citation type="journal article" date="2010" name="J. Bacteriol.">
        <title>The genome of the amoeba symbiont 'Candidatus Amoebophilus asiaticus' reveals common mechanisms for host cell interaction among amoeba-associated bacteria.</title>
        <authorList>
            <person name="Schmitz-Esser S."/>
            <person name="Tischler P."/>
            <person name="Arnold R."/>
            <person name="Montanaro J."/>
            <person name="Wagner M."/>
            <person name="Rattei T."/>
            <person name="Horn M."/>
        </authorList>
    </citation>
    <scope>NUCLEOTIDE SEQUENCE [LARGE SCALE GENOMIC DNA]</scope>
    <source>
        <strain evidence="14 15">5a2</strain>
    </source>
</reference>
<evidence type="ECO:0000256" key="7">
    <source>
        <dbReference type="ARBA" id="ARBA00022984"/>
    </source>
</evidence>
<dbReference type="RefSeq" id="WP_012472447.1">
    <property type="nucleotide sequence ID" value="NC_010830.1"/>
</dbReference>
<dbReference type="GO" id="GO:0071555">
    <property type="term" value="P:cell wall organization"/>
    <property type="evidence" value="ECO:0007669"/>
    <property type="project" value="UniProtKB-KW"/>
</dbReference>
<keyword evidence="9 11" id="KW-0472">Membrane</keyword>
<dbReference type="HOGENOM" id="CLU_009289_1_2_10"/>
<evidence type="ECO:0000256" key="9">
    <source>
        <dbReference type="ARBA" id="ARBA00023136"/>
    </source>
</evidence>
<keyword evidence="5 11" id="KW-0812">Transmembrane</keyword>
<dbReference type="Gene3D" id="3.30.1390.30">
    <property type="entry name" value="Penicillin-binding protein 2a, domain 3"/>
    <property type="match status" value="1"/>
</dbReference>
<name>B3ER37_AMOA5</name>
<gene>
    <name evidence="14" type="ordered locus">Aasi_0246</name>
</gene>
<evidence type="ECO:0000256" key="5">
    <source>
        <dbReference type="ARBA" id="ARBA00022692"/>
    </source>
</evidence>
<keyword evidence="3" id="KW-1003">Cell membrane</keyword>
<dbReference type="Proteomes" id="UP000001227">
    <property type="component" value="Chromosome"/>
</dbReference>
<dbReference type="SUPFAM" id="SSF56519">
    <property type="entry name" value="Penicillin binding protein dimerisation domain"/>
    <property type="match status" value="1"/>
</dbReference>
<dbReference type="Gene3D" id="3.90.1310.10">
    <property type="entry name" value="Penicillin-binding protein 2a (Domain 2)"/>
    <property type="match status" value="1"/>
</dbReference>
<feature type="domain" description="Penicillin-binding protein dimerisation" evidence="13">
    <location>
        <begin position="50"/>
        <end position="212"/>
    </location>
</feature>
<dbReference type="KEGG" id="aas:Aasi_0246"/>
<dbReference type="AlphaFoldDB" id="B3ER37"/>
<dbReference type="GO" id="GO:0005886">
    <property type="term" value="C:plasma membrane"/>
    <property type="evidence" value="ECO:0007669"/>
    <property type="project" value="UniProtKB-SubCell"/>
</dbReference>
<evidence type="ECO:0000256" key="10">
    <source>
        <dbReference type="ARBA" id="ARBA00023316"/>
    </source>
</evidence>
<sequence length="596" mass="67067">MYLSRNYIIQIIFILAGFTFIIKLFFIQVVNTEYSIAAEKNIVQRIEECPYRGIIYDRNKQLLVYNNPVYDLMVIPKAVKNLEILSFCQAFNISTSEFTNALNRAKRYSHIRPSVFIKNIDHNDFAAIHTKLSDYLGFYIRARTVRKYPQAILANTLGYVGEINIAQLLADTSQYYKQGDLIGISGLEAKYETLLRGKRGVKYKITDARGQEKGAFKEGTLDILSVPGQDLISTIDVSLQLYGETLMKNKIGSIVAIEPTTGEVLAIVSSPSYDPNLLTSKNLSNNFAALERDSFAPLFHRPIMAMYPPGSIFKLVQALIALQEEVVQPSMVYSCNKKIVNCHSHPSPTNLHQAIQFSCNPYFYHVFKSIVNQHIVKDTYEDTRIGLNKWLNYVRQFGLGKQLGIDLPHEKSGYLPDVSFYDARYGAKRWKASTIRSLDIGQGEMLVTPLQMANLAAIMANRGHYYTPHLIKTIEGQTISAEKHVIQIEKKHFDFAVNAMRDVIDSSTAWRAKIKNVVVCGKTGTVENPHGEDHAVFMGFAPLETPKIAIAVYVENAGWGARAAAAIAGLMLEKYLMGQVTRKSIEDYVLKGDFTH</sequence>